<keyword evidence="2" id="KW-1015">Disulfide bond</keyword>
<dbReference type="CDD" id="cd00063">
    <property type="entry name" value="FN3"/>
    <property type="match status" value="3"/>
</dbReference>
<dbReference type="InterPro" id="IPR003599">
    <property type="entry name" value="Ig_sub"/>
</dbReference>
<dbReference type="Gene3D" id="2.60.40.10">
    <property type="entry name" value="Immunoglobulins"/>
    <property type="match status" value="4"/>
</dbReference>
<dbReference type="Pfam" id="PF00041">
    <property type="entry name" value="fn3"/>
    <property type="match status" value="1"/>
</dbReference>
<protein>
    <recommendedName>
        <fullName evidence="7">Down syndrome cell adhesion molecule-like protein Dscam2</fullName>
    </recommendedName>
</protein>
<reference evidence="5" key="1">
    <citation type="submission" date="2013-04" db="EMBL/GenBank/DDBJ databases">
        <authorList>
            <person name="Qu J."/>
            <person name="Murali S.C."/>
            <person name="Bandaranaike D."/>
            <person name="Bellair M."/>
            <person name="Blankenburg K."/>
            <person name="Chao H."/>
            <person name="Dinh H."/>
            <person name="Doddapaneni H."/>
            <person name="Downs B."/>
            <person name="Dugan-Rocha S."/>
            <person name="Elkadiri S."/>
            <person name="Gnanaolivu R.D."/>
            <person name="Hernandez B."/>
            <person name="Javaid M."/>
            <person name="Jayaseelan J.C."/>
            <person name="Lee S."/>
            <person name="Li M."/>
            <person name="Ming W."/>
            <person name="Munidasa M."/>
            <person name="Muniz J."/>
            <person name="Nguyen L."/>
            <person name="Ongeri F."/>
            <person name="Osuji N."/>
            <person name="Pu L.-L."/>
            <person name="Puazo M."/>
            <person name="Qu C."/>
            <person name="Quiroz J."/>
            <person name="Raj R."/>
            <person name="Weissenberger G."/>
            <person name="Xin Y."/>
            <person name="Zou X."/>
            <person name="Han Y."/>
            <person name="Richards S."/>
            <person name="Worley K."/>
            <person name="Muzny D."/>
            <person name="Gibbs R."/>
        </authorList>
    </citation>
    <scope>NUCLEOTIDE SEQUENCE</scope>
    <source>
        <strain evidence="5">Sampled in the wild</strain>
    </source>
</reference>
<dbReference type="CDD" id="cd00096">
    <property type="entry name" value="Ig"/>
    <property type="match status" value="1"/>
</dbReference>
<dbReference type="InterPro" id="IPR003961">
    <property type="entry name" value="FN3_dom"/>
</dbReference>
<organism evidence="5 6">
    <name type="scientific">Ladona fulva</name>
    <name type="common">Scarce chaser dragonfly</name>
    <name type="synonym">Libellula fulva</name>
    <dbReference type="NCBI Taxonomy" id="123851"/>
    <lineage>
        <taxon>Eukaryota</taxon>
        <taxon>Metazoa</taxon>
        <taxon>Ecdysozoa</taxon>
        <taxon>Arthropoda</taxon>
        <taxon>Hexapoda</taxon>
        <taxon>Insecta</taxon>
        <taxon>Pterygota</taxon>
        <taxon>Palaeoptera</taxon>
        <taxon>Odonata</taxon>
        <taxon>Epiprocta</taxon>
        <taxon>Anisoptera</taxon>
        <taxon>Libelluloidea</taxon>
        <taxon>Libellulidae</taxon>
        <taxon>Ladona</taxon>
    </lineage>
</organism>
<evidence type="ECO:0000259" key="3">
    <source>
        <dbReference type="PROSITE" id="PS50835"/>
    </source>
</evidence>
<name>A0A8K0K8J1_LADFU</name>
<keyword evidence="1" id="KW-0677">Repeat</keyword>
<dbReference type="PANTHER" id="PTHR44170:SF56">
    <property type="entry name" value="FIBRONECTIN TYPE-III DOMAIN-CONTAINING PROTEIN"/>
    <property type="match status" value="1"/>
</dbReference>
<gene>
    <name evidence="5" type="ORF">J437_LFUL011497</name>
</gene>
<dbReference type="Pfam" id="PF13927">
    <property type="entry name" value="Ig_3"/>
    <property type="match status" value="1"/>
</dbReference>
<evidence type="ECO:0000259" key="4">
    <source>
        <dbReference type="PROSITE" id="PS50853"/>
    </source>
</evidence>
<dbReference type="SMART" id="SM00409">
    <property type="entry name" value="IG"/>
    <property type="match status" value="1"/>
</dbReference>
<feature type="domain" description="Fibronectin type-III" evidence="4">
    <location>
        <begin position="195"/>
        <end position="290"/>
    </location>
</feature>
<evidence type="ECO:0008006" key="7">
    <source>
        <dbReference type="Google" id="ProtNLM"/>
    </source>
</evidence>
<evidence type="ECO:0000256" key="1">
    <source>
        <dbReference type="ARBA" id="ARBA00022737"/>
    </source>
</evidence>
<reference evidence="5" key="2">
    <citation type="submission" date="2017-10" db="EMBL/GenBank/DDBJ databases">
        <title>Ladona fulva Genome sequencing and assembly.</title>
        <authorList>
            <person name="Murali S."/>
            <person name="Richards S."/>
            <person name="Bandaranaike D."/>
            <person name="Bellair M."/>
            <person name="Blankenburg K."/>
            <person name="Chao H."/>
            <person name="Dinh H."/>
            <person name="Doddapaneni H."/>
            <person name="Dugan-Rocha S."/>
            <person name="Elkadiri S."/>
            <person name="Gnanaolivu R."/>
            <person name="Hernandez B."/>
            <person name="Skinner E."/>
            <person name="Javaid M."/>
            <person name="Lee S."/>
            <person name="Li M."/>
            <person name="Ming W."/>
            <person name="Munidasa M."/>
            <person name="Muniz J."/>
            <person name="Nguyen L."/>
            <person name="Hughes D."/>
            <person name="Osuji N."/>
            <person name="Pu L.-L."/>
            <person name="Puazo M."/>
            <person name="Qu C."/>
            <person name="Quiroz J."/>
            <person name="Raj R."/>
            <person name="Weissenberger G."/>
            <person name="Xin Y."/>
            <person name="Zou X."/>
            <person name="Han Y."/>
            <person name="Worley K."/>
            <person name="Muzny D."/>
            <person name="Gibbs R."/>
        </authorList>
    </citation>
    <scope>NUCLEOTIDE SEQUENCE</scope>
    <source>
        <strain evidence="5">Sampled in the wild</strain>
    </source>
</reference>
<dbReference type="PROSITE" id="PS50853">
    <property type="entry name" value="FN3"/>
    <property type="match status" value="3"/>
</dbReference>
<proteinExistence type="predicted"/>
<dbReference type="InterPro" id="IPR003598">
    <property type="entry name" value="Ig_sub2"/>
</dbReference>
<dbReference type="PROSITE" id="PS50835">
    <property type="entry name" value="IG_LIKE"/>
    <property type="match status" value="1"/>
</dbReference>
<feature type="domain" description="Fibronectin type-III" evidence="4">
    <location>
        <begin position="41"/>
        <end position="143"/>
    </location>
</feature>
<dbReference type="InterPro" id="IPR013783">
    <property type="entry name" value="Ig-like_fold"/>
</dbReference>
<dbReference type="InterPro" id="IPR007110">
    <property type="entry name" value="Ig-like_dom"/>
</dbReference>
<dbReference type="InterPro" id="IPR036179">
    <property type="entry name" value="Ig-like_dom_sf"/>
</dbReference>
<sequence length="464" mass="50809">MTTIHGLQKYTNYSIRVAAFTSSGIGVYSEPIHCLTAEDVPPPAPKLEVFSVGSNNVTMQWGWGPGIGAADAAIDAGGPILGFVLSHKREHGDWKEERLGRRETRHTLTDLPCGTLHFLHISAFNRVGMGDASSVAAVHTRGEPPTAPPVTEALDANSHSITVHLEKWNDGDCPMKPFHVEKQAEGDPWGTVPGPPSGIRVALSAPYSAIVSWSPPVEANGLLLRYHLYEREVVRRGGGDPIRRNFLASQTQTTVAPLREHSSYEFWVTAATRIGEGPSTKVVSISANSRGRLRTRICSISVPAAILSFGRVHALPWRTNALLPCQYVGNPRPELHWTHDLNPISFSQRTRLYDNGTLAIHEVQKQDYGNYTCHVKNVHNMEKVVHVLKVLESTAPATSVEEPPPNPNTDVKVQYYSALARDQMGVDTPRPPGSPPQAQVSCAQGHIPVTTNYGKKNILRFKDI</sequence>
<dbReference type="AlphaFoldDB" id="A0A8K0K8J1"/>
<feature type="domain" description="Ig-like" evidence="3">
    <location>
        <begin position="303"/>
        <end position="386"/>
    </location>
</feature>
<evidence type="ECO:0000313" key="5">
    <source>
        <dbReference type="EMBL" id="KAG8230371.1"/>
    </source>
</evidence>
<dbReference type="PANTHER" id="PTHR44170">
    <property type="entry name" value="PROTEIN SIDEKICK"/>
    <property type="match status" value="1"/>
</dbReference>
<dbReference type="SMART" id="SM00408">
    <property type="entry name" value="IGc2"/>
    <property type="match status" value="1"/>
</dbReference>
<dbReference type="EMBL" id="KZ308482">
    <property type="protein sequence ID" value="KAG8230371.1"/>
    <property type="molecule type" value="Genomic_DNA"/>
</dbReference>
<comment type="caution">
    <text evidence="5">The sequence shown here is derived from an EMBL/GenBank/DDBJ whole genome shotgun (WGS) entry which is preliminary data.</text>
</comment>
<dbReference type="SUPFAM" id="SSF49265">
    <property type="entry name" value="Fibronectin type III"/>
    <property type="match status" value="2"/>
</dbReference>
<feature type="domain" description="Fibronectin type-III" evidence="4">
    <location>
        <begin position="1"/>
        <end position="39"/>
    </location>
</feature>
<accession>A0A8K0K8J1</accession>
<keyword evidence="6" id="KW-1185">Reference proteome</keyword>
<dbReference type="InterPro" id="IPR036116">
    <property type="entry name" value="FN3_sf"/>
</dbReference>
<dbReference type="Proteomes" id="UP000792457">
    <property type="component" value="Unassembled WGS sequence"/>
</dbReference>
<dbReference type="SUPFAM" id="SSF48726">
    <property type="entry name" value="Immunoglobulin"/>
    <property type="match status" value="1"/>
</dbReference>
<dbReference type="GO" id="GO:0098609">
    <property type="term" value="P:cell-cell adhesion"/>
    <property type="evidence" value="ECO:0007669"/>
    <property type="project" value="TreeGrafter"/>
</dbReference>
<dbReference type="SMART" id="SM00060">
    <property type="entry name" value="FN3"/>
    <property type="match status" value="2"/>
</dbReference>
<evidence type="ECO:0000256" key="2">
    <source>
        <dbReference type="ARBA" id="ARBA00023157"/>
    </source>
</evidence>
<evidence type="ECO:0000313" key="6">
    <source>
        <dbReference type="Proteomes" id="UP000792457"/>
    </source>
</evidence>
<dbReference type="OrthoDB" id="5969272at2759"/>